<gene>
    <name evidence="7" type="ORF">C7419_10916</name>
</gene>
<evidence type="ECO:0000256" key="5">
    <source>
        <dbReference type="ARBA" id="ARBA00023136"/>
    </source>
</evidence>
<reference evidence="7 8" key="1">
    <citation type="submission" date="2018-05" db="EMBL/GenBank/DDBJ databases">
        <title>Genomic Encyclopedia of Type Strains, Phase IV (KMG-V): Genome sequencing to study the core and pangenomes of soil and plant-associated prokaryotes.</title>
        <authorList>
            <person name="Whitman W."/>
        </authorList>
    </citation>
    <scope>NUCLEOTIDE SEQUENCE [LARGE SCALE GENOMIC DNA]</scope>
    <source>
        <strain evidence="7 8">SLV-132</strain>
    </source>
</reference>
<dbReference type="NCBIfam" id="TIGR03408">
    <property type="entry name" value="urea_trans_UrtC"/>
    <property type="match status" value="1"/>
</dbReference>
<protein>
    <submittedName>
        <fullName evidence="7">Urea transport system permease protein</fullName>
    </submittedName>
</protein>
<evidence type="ECO:0000256" key="3">
    <source>
        <dbReference type="ARBA" id="ARBA00022692"/>
    </source>
</evidence>
<sequence>MKPAMKLVYRKTDLAALAAVAVLLLAVLPLALDAFRLNLVGKYLAFSFVAIGIVITWGYGGILSLGQGIFFGLGGYMMAMFLKLEASAPELPDFMVWSSVEKLPLWWQPFHSFTATVVLILVLPALLAYGLSYAVFKRRLSGVYFAIVTLCLATTLTVLIIGQQGDTGGANGITDFRTLLGMDVVGDASRQVIYFVQAGAILVLMALAVALLRSRFGKVLIAIRDSEDRVRFSGYNTAHFKAFVFMLAAILSAIGGAFYTLQVGLISPGVVGVVTSVEMVIFAAVGGRLSVPGAVVGALLVGFLKSWLSETFPQIWLYFLGAIFIVVVVAMPNGLAGLFSNAGGARRAKESP</sequence>
<dbReference type="GO" id="GO:0015658">
    <property type="term" value="F:branched-chain amino acid transmembrane transporter activity"/>
    <property type="evidence" value="ECO:0007669"/>
    <property type="project" value="InterPro"/>
</dbReference>
<keyword evidence="8" id="KW-1185">Reference proteome</keyword>
<dbReference type="AlphaFoldDB" id="A0A316EKJ7"/>
<evidence type="ECO:0000256" key="6">
    <source>
        <dbReference type="SAM" id="Phobius"/>
    </source>
</evidence>
<dbReference type="InterPro" id="IPR043428">
    <property type="entry name" value="LivM-like"/>
</dbReference>
<keyword evidence="2" id="KW-1003">Cell membrane</keyword>
<keyword evidence="5 6" id="KW-0472">Membrane</keyword>
<feature type="transmembrane region" description="Helical" evidence="6">
    <location>
        <begin position="291"/>
        <end position="309"/>
    </location>
</feature>
<dbReference type="InterPro" id="IPR001851">
    <property type="entry name" value="ABC_transp_permease"/>
</dbReference>
<feature type="transmembrane region" description="Helical" evidence="6">
    <location>
        <begin position="192"/>
        <end position="212"/>
    </location>
</feature>
<keyword evidence="4 6" id="KW-1133">Transmembrane helix</keyword>
<name>A0A316EKJ7_9BURK</name>
<dbReference type="EMBL" id="QGGT01000009">
    <property type="protein sequence ID" value="PWK31559.1"/>
    <property type="molecule type" value="Genomic_DNA"/>
</dbReference>
<dbReference type="InterPro" id="IPR017778">
    <property type="entry name" value="ABC_transptr_urea_perm_UrtC"/>
</dbReference>
<evidence type="ECO:0000256" key="2">
    <source>
        <dbReference type="ARBA" id="ARBA00022475"/>
    </source>
</evidence>
<feature type="transmembrane region" description="Helical" evidence="6">
    <location>
        <begin position="106"/>
        <end position="131"/>
    </location>
</feature>
<evidence type="ECO:0000313" key="8">
    <source>
        <dbReference type="Proteomes" id="UP000245754"/>
    </source>
</evidence>
<keyword evidence="3 6" id="KW-0812">Transmembrane</keyword>
<feature type="transmembrane region" description="Helical" evidence="6">
    <location>
        <begin position="315"/>
        <end position="339"/>
    </location>
</feature>
<comment type="caution">
    <text evidence="7">The sequence shown here is derived from an EMBL/GenBank/DDBJ whole genome shotgun (WGS) entry which is preliminary data.</text>
</comment>
<proteinExistence type="predicted"/>
<dbReference type="CDD" id="cd06581">
    <property type="entry name" value="TM_PBP1_LivM_like"/>
    <property type="match status" value="1"/>
</dbReference>
<feature type="transmembrane region" description="Helical" evidence="6">
    <location>
        <begin position="143"/>
        <end position="162"/>
    </location>
</feature>
<dbReference type="RefSeq" id="WP_244214892.1">
    <property type="nucleotide sequence ID" value="NZ_JBEFLL010000020.1"/>
</dbReference>
<dbReference type="Proteomes" id="UP000245754">
    <property type="component" value="Unassembled WGS sequence"/>
</dbReference>
<evidence type="ECO:0000256" key="1">
    <source>
        <dbReference type="ARBA" id="ARBA00004651"/>
    </source>
</evidence>
<dbReference type="Pfam" id="PF02653">
    <property type="entry name" value="BPD_transp_2"/>
    <property type="match status" value="1"/>
</dbReference>
<evidence type="ECO:0000313" key="7">
    <source>
        <dbReference type="EMBL" id="PWK31559.1"/>
    </source>
</evidence>
<accession>A0A316EKJ7</accession>
<feature type="transmembrane region" description="Helical" evidence="6">
    <location>
        <begin position="43"/>
        <end position="62"/>
    </location>
</feature>
<feature type="transmembrane region" description="Helical" evidence="6">
    <location>
        <begin position="238"/>
        <end position="259"/>
    </location>
</feature>
<organism evidence="7 8">
    <name type="scientific">Cupriavidus plantarum</name>
    <dbReference type="NCBI Taxonomy" id="942865"/>
    <lineage>
        <taxon>Bacteria</taxon>
        <taxon>Pseudomonadati</taxon>
        <taxon>Pseudomonadota</taxon>
        <taxon>Betaproteobacteria</taxon>
        <taxon>Burkholderiales</taxon>
        <taxon>Burkholderiaceae</taxon>
        <taxon>Cupriavidus</taxon>
    </lineage>
</organism>
<dbReference type="PANTHER" id="PTHR30482:SF4">
    <property type="entry name" value="SLR1201 PROTEIN"/>
    <property type="match status" value="1"/>
</dbReference>
<dbReference type="GO" id="GO:0005886">
    <property type="term" value="C:plasma membrane"/>
    <property type="evidence" value="ECO:0007669"/>
    <property type="project" value="UniProtKB-SubCell"/>
</dbReference>
<comment type="subcellular location">
    <subcellularLocation>
        <location evidence="1">Cell membrane</location>
        <topology evidence="1">Multi-pass membrane protein</topology>
    </subcellularLocation>
</comment>
<evidence type="ECO:0000256" key="4">
    <source>
        <dbReference type="ARBA" id="ARBA00022989"/>
    </source>
</evidence>
<dbReference type="PANTHER" id="PTHR30482">
    <property type="entry name" value="HIGH-AFFINITY BRANCHED-CHAIN AMINO ACID TRANSPORT SYSTEM PERMEASE"/>
    <property type="match status" value="1"/>
</dbReference>